<organism evidence="1 2">
    <name type="scientific">Hyalomma asiaticum</name>
    <name type="common">Tick</name>
    <dbReference type="NCBI Taxonomy" id="266040"/>
    <lineage>
        <taxon>Eukaryota</taxon>
        <taxon>Metazoa</taxon>
        <taxon>Ecdysozoa</taxon>
        <taxon>Arthropoda</taxon>
        <taxon>Chelicerata</taxon>
        <taxon>Arachnida</taxon>
        <taxon>Acari</taxon>
        <taxon>Parasitiformes</taxon>
        <taxon>Ixodida</taxon>
        <taxon>Ixodoidea</taxon>
        <taxon>Ixodidae</taxon>
        <taxon>Hyalomminae</taxon>
        <taxon>Hyalomma</taxon>
    </lineage>
</organism>
<evidence type="ECO:0000313" key="1">
    <source>
        <dbReference type="EMBL" id="KAH6928137.1"/>
    </source>
</evidence>
<sequence>MRSLPLGFHHALERELANRDDWSDILAMEGAREVLRGVRYPNDATRRSLYASWMKVFASNVWDKSFDQLMLKCVAATPSPTAPWKPLFFSIYRIRDVMDLPIPDMPTPVLNGAKMPKLFARKLDDVEPLPSSPGFVDYLADLIRNSRSS</sequence>
<dbReference type="EMBL" id="CM023486">
    <property type="protein sequence ID" value="KAH6928137.1"/>
    <property type="molecule type" value="Genomic_DNA"/>
</dbReference>
<accession>A0ACB7S243</accession>
<name>A0ACB7S243_HYAAI</name>
<evidence type="ECO:0000313" key="2">
    <source>
        <dbReference type="Proteomes" id="UP000821845"/>
    </source>
</evidence>
<comment type="caution">
    <text evidence="1">The sequence shown here is derived from an EMBL/GenBank/DDBJ whole genome shotgun (WGS) entry which is preliminary data.</text>
</comment>
<dbReference type="Proteomes" id="UP000821845">
    <property type="component" value="Chromosome 6"/>
</dbReference>
<protein>
    <submittedName>
        <fullName evidence="1">Uncharacterized protein</fullName>
    </submittedName>
</protein>
<reference evidence="1" key="1">
    <citation type="submission" date="2020-05" db="EMBL/GenBank/DDBJ databases">
        <title>Large-scale comparative analyses of tick genomes elucidate their genetic diversity and vector capacities.</title>
        <authorList>
            <person name="Jia N."/>
            <person name="Wang J."/>
            <person name="Shi W."/>
            <person name="Du L."/>
            <person name="Sun Y."/>
            <person name="Zhan W."/>
            <person name="Jiang J."/>
            <person name="Wang Q."/>
            <person name="Zhang B."/>
            <person name="Ji P."/>
            <person name="Sakyi L.B."/>
            <person name="Cui X."/>
            <person name="Yuan T."/>
            <person name="Jiang B."/>
            <person name="Yang W."/>
            <person name="Lam T.T.-Y."/>
            <person name="Chang Q."/>
            <person name="Ding S."/>
            <person name="Wang X."/>
            <person name="Zhu J."/>
            <person name="Ruan X."/>
            <person name="Zhao L."/>
            <person name="Wei J."/>
            <person name="Que T."/>
            <person name="Du C."/>
            <person name="Cheng J."/>
            <person name="Dai P."/>
            <person name="Han X."/>
            <person name="Huang E."/>
            <person name="Gao Y."/>
            <person name="Liu J."/>
            <person name="Shao H."/>
            <person name="Ye R."/>
            <person name="Li L."/>
            <person name="Wei W."/>
            <person name="Wang X."/>
            <person name="Wang C."/>
            <person name="Yang T."/>
            <person name="Huo Q."/>
            <person name="Li W."/>
            <person name="Guo W."/>
            <person name="Chen H."/>
            <person name="Zhou L."/>
            <person name="Ni X."/>
            <person name="Tian J."/>
            <person name="Zhou Y."/>
            <person name="Sheng Y."/>
            <person name="Liu T."/>
            <person name="Pan Y."/>
            <person name="Xia L."/>
            <person name="Li J."/>
            <person name="Zhao F."/>
            <person name="Cao W."/>
        </authorList>
    </citation>
    <scope>NUCLEOTIDE SEQUENCE</scope>
    <source>
        <strain evidence="1">Hyas-2018</strain>
    </source>
</reference>
<proteinExistence type="predicted"/>
<keyword evidence="2" id="KW-1185">Reference proteome</keyword>
<gene>
    <name evidence="1" type="ORF">HPB50_012128</name>
</gene>